<evidence type="ECO:0000256" key="8">
    <source>
        <dbReference type="ARBA" id="ARBA00022958"/>
    </source>
</evidence>
<feature type="active site" description="Proton acceptor" evidence="13 14">
    <location>
        <position position="411"/>
    </location>
</feature>
<dbReference type="InterPro" id="IPR005990">
    <property type="entry name" value="IMP_DH"/>
</dbReference>
<feature type="binding site" evidence="13">
    <location>
        <position position="480"/>
    </location>
    <ligand>
        <name>K(+)</name>
        <dbReference type="ChEBI" id="CHEBI:29103"/>
        <note>ligand shared between two tetrameric partners</note>
    </ligand>
</feature>
<evidence type="ECO:0000256" key="2">
    <source>
        <dbReference type="ARBA" id="ARBA00005502"/>
    </source>
</evidence>
<evidence type="ECO:0000256" key="1">
    <source>
        <dbReference type="ARBA" id="ARBA00001958"/>
    </source>
</evidence>
<dbReference type="InterPro" id="IPR000644">
    <property type="entry name" value="CBS_dom"/>
</dbReference>
<keyword evidence="4 13" id="KW-0479">Metal-binding</keyword>
<evidence type="ECO:0000256" key="13">
    <source>
        <dbReference type="HAMAP-Rule" id="MF_01964"/>
    </source>
</evidence>
<evidence type="ECO:0000256" key="18">
    <source>
        <dbReference type="RuleBase" id="RU003927"/>
    </source>
</evidence>
<dbReference type="Proteomes" id="UP001238163">
    <property type="component" value="Unassembled WGS sequence"/>
</dbReference>
<evidence type="ECO:0000259" key="20">
    <source>
        <dbReference type="PROSITE" id="PS51371"/>
    </source>
</evidence>
<keyword evidence="7 13" id="KW-0658">Purine biosynthesis</keyword>
<dbReference type="FunFam" id="3.20.20.70:FF:000003">
    <property type="entry name" value="GMP reductase"/>
    <property type="match status" value="1"/>
</dbReference>
<keyword evidence="11 17" id="KW-0129">CBS domain</keyword>
<dbReference type="RefSeq" id="WP_307260332.1">
    <property type="nucleotide sequence ID" value="NZ_JAUSVL010000001.1"/>
</dbReference>
<evidence type="ECO:0000313" key="21">
    <source>
        <dbReference type="EMBL" id="MDQ0288991.1"/>
    </source>
</evidence>
<feature type="binding site" evidence="13">
    <location>
        <position position="312"/>
    </location>
    <ligand>
        <name>IMP</name>
        <dbReference type="ChEBI" id="CHEBI:58053"/>
    </ligand>
</feature>
<comment type="activity regulation">
    <text evidence="13">Mycophenolic acid (MPA) is a non-competitive inhibitor that prevents formation of the closed enzyme conformation by binding to the same site as the amobile flap. In contrast, mizoribine monophosphate (MZP) is a competitive inhibitor that induces the closed conformation. MPA is a potent inhibitor of mammalian IMPDHs but a poor inhibitor of the bacterial enzymes. MZP is a more potent inhibitor of bacterial IMPDH.</text>
</comment>
<comment type="caution">
    <text evidence="21">The sequence shown here is derived from an EMBL/GenBank/DDBJ whole genome shotgun (WGS) entry which is preliminary data.</text>
</comment>
<dbReference type="InterPro" id="IPR001093">
    <property type="entry name" value="IMP_DH_GMPRt"/>
</dbReference>
<keyword evidence="6 13" id="KW-0332">GMP biosynthesis</keyword>
<dbReference type="GO" id="GO:0006177">
    <property type="term" value="P:GMP biosynthetic process"/>
    <property type="evidence" value="ECO:0007669"/>
    <property type="project" value="UniProtKB-UniRule"/>
</dbReference>
<evidence type="ECO:0000256" key="6">
    <source>
        <dbReference type="ARBA" id="ARBA00022749"/>
    </source>
</evidence>
<evidence type="ECO:0000256" key="4">
    <source>
        <dbReference type="ARBA" id="ARBA00022723"/>
    </source>
</evidence>
<dbReference type="Gene3D" id="3.20.20.70">
    <property type="entry name" value="Aldolase class I"/>
    <property type="match status" value="1"/>
</dbReference>
<accession>A0AAE3VEL6</accession>
<comment type="subunit">
    <text evidence="3 13">Homotetramer.</text>
</comment>
<keyword evidence="5" id="KW-0677">Repeat</keyword>
<sequence length="498" mass="53717">MVNPQIKAFMEAQGFEALTFNDVSMETRYADFLPAEASIVSQFSRNITLNAPFVSAAMDTVTESGMAIEMAKLGGIGVIHKNLQPAVQAEQAAKVKQYLHGLIQKPIVFHQNLKVADLLRTKDEQHYTFSGFPIVDDSDRLVGILTSRDVKYLTDYNITVADAMTRNLVVGTANTDMTEAFEIMRKNKVGKLPIVDREGRLCGLYSFHDVRTLLKNIEPNYNRDARHRLRVAAAVGPYDDERIAALVAAEVDALVLDTAHGYSKGVIETLKQLKKDYPQVDVVAGNVCTAEGAAALYEAGADGVKVGIGPGSICTTRVVAGVGIPQLTAVFQANEAIKDRIPIIADGGIAHSGDVAKAIAVGASCVMMGSALAGTEECPGERILHQGRTYVIYRGMGSLDAMRKGKGSRERYGVSAECATEKLVPQGIEGMIPYRGSVSEVLNQYIGGLRFSLGYCGARTIAALQENARFVRVSSAGLHEAHPHDVIVQKDAPNYRAT</sequence>
<feature type="binding site" description="in other chain" evidence="13 16">
    <location>
        <position position="311"/>
    </location>
    <ligand>
        <name>K(+)</name>
        <dbReference type="ChEBI" id="CHEBI:29103"/>
        <note>ligand shared between two tetrameric partners</note>
    </ligand>
</feature>
<keyword evidence="8 13" id="KW-0630">Potassium</keyword>
<dbReference type="SMART" id="SM00116">
    <property type="entry name" value="CBS"/>
    <property type="match status" value="2"/>
</dbReference>
<dbReference type="SMART" id="SM01240">
    <property type="entry name" value="IMPDH"/>
    <property type="match status" value="1"/>
</dbReference>
<dbReference type="PROSITE" id="PS00487">
    <property type="entry name" value="IMP_DH_GMP_RED"/>
    <property type="match status" value="1"/>
</dbReference>
<evidence type="ECO:0000256" key="12">
    <source>
        <dbReference type="ARBA" id="ARBA00048028"/>
    </source>
</evidence>
<gene>
    <name evidence="13" type="primary">guaB</name>
    <name evidence="21" type="ORF">J3R75_001098</name>
</gene>
<dbReference type="HAMAP" id="MF_01964">
    <property type="entry name" value="IMPDH"/>
    <property type="match status" value="1"/>
</dbReference>
<dbReference type="NCBIfam" id="TIGR01302">
    <property type="entry name" value="IMP_dehydrog"/>
    <property type="match status" value="1"/>
</dbReference>
<dbReference type="EMBL" id="JAUSVL010000001">
    <property type="protein sequence ID" value="MDQ0288991.1"/>
    <property type="molecule type" value="Genomic_DNA"/>
</dbReference>
<reference evidence="21" key="1">
    <citation type="submission" date="2023-07" db="EMBL/GenBank/DDBJ databases">
        <title>Genomic Encyclopedia of Type Strains, Phase IV (KMG-IV): sequencing the most valuable type-strain genomes for metagenomic binning, comparative biology and taxonomic classification.</title>
        <authorList>
            <person name="Goeker M."/>
        </authorList>
    </citation>
    <scope>NUCLEOTIDE SEQUENCE</scope>
    <source>
        <strain evidence="21">DSM 24202</strain>
    </source>
</reference>
<dbReference type="GO" id="GO:0003938">
    <property type="term" value="F:IMP dehydrogenase activity"/>
    <property type="evidence" value="ECO:0007669"/>
    <property type="project" value="UniProtKB-UniRule"/>
</dbReference>
<feature type="binding site" evidence="13">
    <location>
        <position position="482"/>
    </location>
    <ligand>
        <name>K(+)</name>
        <dbReference type="ChEBI" id="CHEBI:29103"/>
        <note>ligand shared between two tetrameric partners</note>
    </ligand>
</feature>
<evidence type="ECO:0000256" key="19">
    <source>
        <dbReference type="RuleBase" id="RU003928"/>
    </source>
</evidence>
<comment type="caution">
    <text evidence="13">Lacks conserved residue(s) required for the propagation of feature annotation.</text>
</comment>
<comment type="pathway">
    <text evidence="13 19">Purine metabolism; XMP biosynthesis via de novo pathway; XMP from IMP: step 1/1.</text>
</comment>
<evidence type="ECO:0000256" key="17">
    <source>
        <dbReference type="PROSITE-ProRule" id="PRU00703"/>
    </source>
</evidence>
<feature type="binding site" evidence="13">
    <location>
        <begin position="346"/>
        <end position="348"/>
    </location>
    <ligand>
        <name>IMP</name>
        <dbReference type="ChEBI" id="CHEBI:58053"/>
    </ligand>
</feature>
<evidence type="ECO:0000256" key="16">
    <source>
        <dbReference type="PIRSR" id="PIRSR000130-4"/>
    </source>
</evidence>
<dbReference type="Pfam" id="PF00478">
    <property type="entry name" value="IMPDH"/>
    <property type="match status" value="1"/>
</dbReference>
<evidence type="ECO:0000256" key="11">
    <source>
        <dbReference type="ARBA" id="ARBA00023122"/>
    </source>
</evidence>
<dbReference type="GO" id="GO:0000166">
    <property type="term" value="F:nucleotide binding"/>
    <property type="evidence" value="ECO:0007669"/>
    <property type="project" value="UniProtKB-UniRule"/>
</dbReference>
<feature type="binding site" evidence="13">
    <location>
        <position position="257"/>
    </location>
    <ligand>
        <name>NAD(+)</name>
        <dbReference type="ChEBI" id="CHEBI:57540"/>
    </ligand>
</feature>
<dbReference type="EC" id="1.1.1.205" evidence="13 19"/>
<evidence type="ECO:0000256" key="7">
    <source>
        <dbReference type="ARBA" id="ARBA00022755"/>
    </source>
</evidence>
<dbReference type="PIRSF" id="PIRSF000130">
    <property type="entry name" value="IMPDH"/>
    <property type="match status" value="1"/>
</dbReference>
<dbReference type="InterPro" id="IPR015875">
    <property type="entry name" value="IMP_DH/GMP_Rdtase_CS"/>
</dbReference>
<dbReference type="PROSITE" id="PS51371">
    <property type="entry name" value="CBS"/>
    <property type="match status" value="2"/>
</dbReference>
<dbReference type="InterPro" id="IPR013785">
    <property type="entry name" value="Aldolase_TIM"/>
</dbReference>
<feature type="binding site" description="in other chain" evidence="13 16">
    <location>
        <position position="314"/>
    </location>
    <ligand>
        <name>K(+)</name>
        <dbReference type="ChEBI" id="CHEBI:29103"/>
        <note>ligand shared between two tetrameric partners</note>
    </ligand>
</feature>
<proteinExistence type="inferred from homology"/>
<dbReference type="CDD" id="cd00381">
    <property type="entry name" value="IMPDH"/>
    <property type="match status" value="1"/>
</dbReference>
<dbReference type="SUPFAM" id="SSF54631">
    <property type="entry name" value="CBS-domain pair"/>
    <property type="match status" value="1"/>
</dbReference>
<keyword evidence="9 13" id="KW-0560">Oxidoreductase</keyword>
<name>A0AAE3VEL6_9BACT</name>
<dbReference type="GO" id="GO:0006183">
    <property type="term" value="P:GTP biosynthetic process"/>
    <property type="evidence" value="ECO:0007669"/>
    <property type="project" value="TreeGrafter"/>
</dbReference>
<feature type="binding site" evidence="13">
    <location>
        <begin position="393"/>
        <end position="397"/>
    </location>
    <ligand>
        <name>IMP</name>
        <dbReference type="ChEBI" id="CHEBI:58053"/>
    </ligand>
</feature>
<feature type="binding site" evidence="13 15">
    <location>
        <begin position="307"/>
        <end position="309"/>
    </location>
    <ligand>
        <name>NAD(+)</name>
        <dbReference type="ChEBI" id="CHEBI:57540"/>
    </ligand>
</feature>
<evidence type="ECO:0000256" key="10">
    <source>
        <dbReference type="ARBA" id="ARBA00023027"/>
    </source>
</evidence>
<evidence type="ECO:0000313" key="22">
    <source>
        <dbReference type="Proteomes" id="UP001238163"/>
    </source>
</evidence>
<dbReference type="PANTHER" id="PTHR11911:SF111">
    <property type="entry name" value="INOSINE-5'-MONOPHOSPHATE DEHYDROGENASE"/>
    <property type="match status" value="1"/>
</dbReference>
<evidence type="ECO:0000256" key="5">
    <source>
        <dbReference type="ARBA" id="ARBA00022737"/>
    </source>
</evidence>
<comment type="cofactor">
    <cofactor evidence="1 13">
        <name>K(+)</name>
        <dbReference type="ChEBI" id="CHEBI:29103"/>
    </cofactor>
</comment>
<feature type="active site" description="Thioimidate intermediate" evidence="13 14">
    <location>
        <position position="314"/>
    </location>
</feature>
<dbReference type="Pfam" id="PF00571">
    <property type="entry name" value="CBS"/>
    <property type="match status" value="2"/>
</dbReference>
<evidence type="ECO:0000256" key="14">
    <source>
        <dbReference type="PIRSR" id="PIRSR000130-1"/>
    </source>
</evidence>
<comment type="function">
    <text evidence="13">Catalyzes the conversion of inosine 5'-phosphate (IMP) to xanthosine 5'-phosphate (XMP), the first committed and rate-limiting step in the de novo synthesis of guanine nucleotides, and therefore plays an important role in the regulation of cell growth.</text>
</comment>
<comment type="catalytic activity">
    <reaction evidence="12 13 19">
        <text>IMP + NAD(+) + H2O = XMP + NADH + H(+)</text>
        <dbReference type="Rhea" id="RHEA:11708"/>
        <dbReference type="ChEBI" id="CHEBI:15377"/>
        <dbReference type="ChEBI" id="CHEBI:15378"/>
        <dbReference type="ChEBI" id="CHEBI:57464"/>
        <dbReference type="ChEBI" id="CHEBI:57540"/>
        <dbReference type="ChEBI" id="CHEBI:57945"/>
        <dbReference type="ChEBI" id="CHEBI:58053"/>
        <dbReference type="EC" id="1.1.1.205"/>
    </reaction>
</comment>
<feature type="binding site" description="in other chain" evidence="13 16">
    <location>
        <position position="309"/>
    </location>
    <ligand>
        <name>K(+)</name>
        <dbReference type="ChEBI" id="CHEBI:29103"/>
        <note>ligand shared between two tetrameric partners</note>
    </ligand>
</feature>
<feature type="binding site" evidence="13">
    <location>
        <begin position="369"/>
        <end position="370"/>
    </location>
    <ligand>
        <name>IMP</name>
        <dbReference type="ChEBI" id="CHEBI:58053"/>
    </ligand>
</feature>
<comment type="similarity">
    <text evidence="2 13 18">Belongs to the IMPDH/GMPR family.</text>
</comment>
<feature type="domain" description="CBS" evidence="20">
    <location>
        <begin position="102"/>
        <end position="160"/>
    </location>
</feature>
<evidence type="ECO:0000256" key="9">
    <source>
        <dbReference type="ARBA" id="ARBA00023002"/>
    </source>
</evidence>
<dbReference type="PANTHER" id="PTHR11911">
    <property type="entry name" value="INOSINE-5-MONOPHOSPHATE DEHYDROGENASE RELATED"/>
    <property type="match status" value="1"/>
</dbReference>
<protein>
    <recommendedName>
        <fullName evidence="13 19">Inosine-5'-monophosphate dehydrogenase</fullName>
        <shortName evidence="13">IMP dehydrogenase</shortName>
        <shortName evidence="13">IMPD</shortName>
        <shortName evidence="13">IMPDH</shortName>
        <ecNumber evidence="13 19">1.1.1.205</ecNumber>
    </recommendedName>
</protein>
<feature type="domain" description="CBS" evidence="20">
    <location>
        <begin position="164"/>
        <end position="222"/>
    </location>
</feature>
<dbReference type="CDD" id="cd04601">
    <property type="entry name" value="CBS_pair_IMPDH"/>
    <property type="match status" value="1"/>
</dbReference>
<dbReference type="InterPro" id="IPR046342">
    <property type="entry name" value="CBS_dom_sf"/>
</dbReference>
<organism evidence="21 22">
    <name type="scientific">Oligosphaera ethanolica</name>
    <dbReference type="NCBI Taxonomy" id="760260"/>
    <lineage>
        <taxon>Bacteria</taxon>
        <taxon>Pseudomonadati</taxon>
        <taxon>Lentisphaerota</taxon>
        <taxon>Oligosphaeria</taxon>
        <taxon>Oligosphaerales</taxon>
        <taxon>Oligosphaeraceae</taxon>
        <taxon>Oligosphaera</taxon>
    </lineage>
</organism>
<dbReference type="SUPFAM" id="SSF51412">
    <property type="entry name" value="Inosine monophosphate dehydrogenase (IMPDH)"/>
    <property type="match status" value="1"/>
</dbReference>
<dbReference type="AlphaFoldDB" id="A0AAE3VEL6"/>
<feature type="binding site" evidence="13">
    <location>
        <position position="426"/>
    </location>
    <ligand>
        <name>IMP</name>
        <dbReference type="ChEBI" id="CHEBI:58053"/>
    </ligand>
</feature>
<feature type="binding site" evidence="15">
    <location>
        <begin position="257"/>
        <end position="259"/>
    </location>
    <ligand>
        <name>NAD(+)</name>
        <dbReference type="ChEBI" id="CHEBI:57540"/>
    </ligand>
</feature>
<keyword evidence="10 13" id="KW-0520">NAD</keyword>
<evidence type="ECO:0000256" key="3">
    <source>
        <dbReference type="ARBA" id="ARBA00011881"/>
    </source>
</evidence>
<dbReference type="GO" id="GO:0046872">
    <property type="term" value="F:metal ion binding"/>
    <property type="evidence" value="ECO:0007669"/>
    <property type="project" value="UniProtKB-UniRule"/>
</dbReference>
<keyword evidence="22" id="KW-1185">Reference proteome</keyword>
<evidence type="ECO:0000256" key="15">
    <source>
        <dbReference type="PIRSR" id="PIRSR000130-3"/>
    </source>
</evidence>